<gene>
    <name evidence="1" type="ORF">BDU57DRAFT_419661</name>
</gene>
<proteinExistence type="predicted"/>
<reference evidence="1" key="1">
    <citation type="journal article" date="2020" name="Stud. Mycol.">
        <title>101 Dothideomycetes genomes: a test case for predicting lifestyles and emergence of pathogens.</title>
        <authorList>
            <person name="Haridas S."/>
            <person name="Albert R."/>
            <person name="Binder M."/>
            <person name="Bloem J."/>
            <person name="Labutti K."/>
            <person name="Salamov A."/>
            <person name="Andreopoulos B."/>
            <person name="Baker S."/>
            <person name="Barry K."/>
            <person name="Bills G."/>
            <person name="Bluhm B."/>
            <person name="Cannon C."/>
            <person name="Castanera R."/>
            <person name="Culley D."/>
            <person name="Daum C."/>
            <person name="Ezra D."/>
            <person name="Gonzalez J."/>
            <person name="Henrissat B."/>
            <person name="Kuo A."/>
            <person name="Liang C."/>
            <person name="Lipzen A."/>
            <person name="Lutzoni F."/>
            <person name="Magnuson J."/>
            <person name="Mondo S."/>
            <person name="Nolan M."/>
            <person name="Ohm R."/>
            <person name="Pangilinan J."/>
            <person name="Park H.-J."/>
            <person name="Ramirez L."/>
            <person name="Alfaro M."/>
            <person name="Sun H."/>
            <person name="Tritt A."/>
            <person name="Yoshinaga Y."/>
            <person name="Zwiers L.-H."/>
            <person name="Turgeon B."/>
            <person name="Goodwin S."/>
            <person name="Spatafora J."/>
            <person name="Crous P."/>
            <person name="Grigoriev I."/>
        </authorList>
    </citation>
    <scope>NUCLEOTIDE SEQUENCE</scope>
    <source>
        <strain evidence="1">HMLAC05119</strain>
    </source>
</reference>
<feature type="non-terminal residue" evidence="1">
    <location>
        <position position="363"/>
    </location>
</feature>
<evidence type="ECO:0000313" key="1">
    <source>
        <dbReference type="EMBL" id="KAF1910984.1"/>
    </source>
</evidence>
<accession>A0A6A5Q8P2</accession>
<dbReference type="Proteomes" id="UP000800096">
    <property type="component" value="Unassembled WGS sequence"/>
</dbReference>
<protein>
    <submittedName>
        <fullName evidence="1">Uncharacterized protein</fullName>
    </submittedName>
</protein>
<sequence>DAGSPPSDWTAVHNSILQEDAQWVHEMNILGAHNNRVGVAYYTPTQAFQNRYARRLAARPHPNRRSWSVPAAHRTVWRVQPALRTTRGDRHDRGRFDMLRRVKNSGFQKLRLAKNSAVQKLHACGDQLRWTRERVEPLVDNIRRRKNRKAFISMGVLFAHAYTNSRAAHYKALQPTPASLYIGSFAHHPTWLHTNPIQVIGLPAQVDPSFIPSRDTINEACATYKSTWHTDRLRKNGLTKQDALAVMDHGNEACDLLEQYHDNQYCDTTRQRIANFTAPAPVGASHFAKDCACTYNKYFRAWWYQLLMPVDLQTDPPQTVEETCPCTYEMAIASWRSFSFDATHPQPPYLDPIKNDLALATTE</sequence>
<evidence type="ECO:0000313" key="2">
    <source>
        <dbReference type="Proteomes" id="UP000800096"/>
    </source>
</evidence>
<name>A0A6A5Q8P2_AMPQU</name>
<feature type="non-terminal residue" evidence="1">
    <location>
        <position position="1"/>
    </location>
</feature>
<dbReference type="EMBL" id="ML979147">
    <property type="protein sequence ID" value="KAF1910984.1"/>
    <property type="molecule type" value="Genomic_DNA"/>
</dbReference>
<organism evidence="1 2">
    <name type="scientific">Ampelomyces quisqualis</name>
    <name type="common">Powdery mildew agent</name>
    <dbReference type="NCBI Taxonomy" id="50730"/>
    <lineage>
        <taxon>Eukaryota</taxon>
        <taxon>Fungi</taxon>
        <taxon>Dikarya</taxon>
        <taxon>Ascomycota</taxon>
        <taxon>Pezizomycotina</taxon>
        <taxon>Dothideomycetes</taxon>
        <taxon>Pleosporomycetidae</taxon>
        <taxon>Pleosporales</taxon>
        <taxon>Pleosporineae</taxon>
        <taxon>Phaeosphaeriaceae</taxon>
        <taxon>Ampelomyces</taxon>
    </lineage>
</organism>
<keyword evidence="2" id="KW-1185">Reference proteome</keyword>
<dbReference type="OrthoDB" id="10445046at2759"/>
<dbReference type="AlphaFoldDB" id="A0A6A5Q8P2"/>